<dbReference type="InterPro" id="IPR029045">
    <property type="entry name" value="ClpP/crotonase-like_dom_sf"/>
</dbReference>
<dbReference type="SUPFAM" id="SSF52096">
    <property type="entry name" value="ClpP/crotonase"/>
    <property type="match status" value="1"/>
</dbReference>
<dbReference type="InterPro" id="IPR052766">
    <property type="entry name" value="S41A_metabolite_peptidase"/>
</dbReference>
<dbReference type="Gene3D" id="3.90.226.10">
    <property type="entry name" value="2-enoyl-CoA Hydratase, Chain A, domain 1"/>
    <property type="match status" value="1"/>
</dbReference>
<accession>A0A4V1Q2Z2</accession>
<dbReference type="PANTHER" id="PTHR37049:SF4">
    <property type="entry name" value="RHODANESE DOMAIN-CONTAINING PROTEIN"/>
    <property type="match status" value="1"/>
</dbReference>
<organism evidence="1 2">
    <name type="scientific">Candolleomyces aberdarensis</name>
    <dbReference type="NCBI Taxonomy" id="2316362"/>
    <lineage>
        <taxon>Eukaryota</taxon>
        <taxon>Fungi</taxon>
        <taxon>Dikarya</taxon>
        <taxon>Basidiomycota</taxon>
        <taxon>Agaricomycotina</taxon>
        <taxon>Agaricomycetes</taxon>
        <taxon>Agaricomycetidae</taxon>
        <taxon>Agaricales</taxon>
        <taxon>Agaricineae</taxon>
        <taxon>Psathyrellaceae</taxon>
        <taxon>Candolleomyces</taxon>
    </lineage>
</organism>
<name>A0A4V1Q2Z2_9AGAR</name>
<protein>
    <submittedName>
        <fullName evidence="1">Uncharacterized protein</fullName>
    </submittedName>
</protein>
<sequence>MWGLRYLSTSHCGLTRIQAPYDNDVHEDLVGDLKRISETDYQSEFDFHLDMYRSFKRVNDGHCGVYSRCYDSLYVTYLPTPLVLLEDEDGSQAVHIAPEAYDLAVAEFGDSLWFWEASLPRPLTGGLASLSGRKVLLIDGQDPFVAVDTNANITGGYQSHATRQNSYERIPSQSFAVILTLETSRFFSSYHRGPDGWEYSLGNFATHPHPLTDEVELTIEYPVQGQNVTVTLPYRSRFGSSSKGFTDSKTLRENNCIATPTTNGLDLYGVPPDQLVDYLEEPKPLAIYQQQPILSPVDYRERHPVNVFLDGSPLINIGLPETLAPSLEPLNSSYSVAEFFMLKDNKTGILALGSFSAKNYTLFGQVLLDGLKGLKRAGAEQLIVDVTNNGGGYICIAHWLHRIIIGPKDTTVPQAGLDTTTRAGPLAQLIAKRVAEGHDPDGLLLYNPTQWTNATNEPMPTDGTWLEPHKITMSKEEGVRTVVVGGKQGVQQHYCGTVGGQSTDFSTIDTEIKSTKLKNHTLAPPDLLTNHIQGITWRLGYGIDNPTEPEEWQDHNADISIPLTRDSVNNPVAIWERATRQVFERSPATALLVQNP</sequence>
<evidence type="ECO:0000313" key="1">
    <source>
        <dbReference type="EMBL" id="RXW16778.1"/>
    </source>
</evidence>
<dbReference type="AlphaFoldDB" id="A0A4V1Q2Z2"/>
<keyword evidence="2" id="KW-1185">Reference proteome</keyword>
<dbReference type="OrthoDB" id="27214at2759"/>
<comment type="caution">
    <text evidence="1">The sequence shown here is derived from an EMBL/GenBank/DDBJ whole genome shotgun (WGS) entry which is preliminary data.</text>
</comment>
<dbReference type="EMBL" id="SDEE01000403">
    <property type="protein sequence ID" value="RXW16778.1"/>
    <property type="molecule type" value="Genomic_DNA"/>
</dbReference>
<dbReference type="STRING" id="2316362.A0A4V1Q2Z2"/>
<dbReference type="PANTHER" id="PTHR37049">
    <property type="entry name" value="PEPTIDASE S41 FAMILY PROTEIN"/>
    <property type="match status" value="1"/>
</dbReference>
<proteinExistence type="predicted"/>
<reference evidence="1 2" key="1">
    <citation type="submission" date="2019-01" db="EMBL/GenBank/DDBJ databases">
        <title>Draft genome sequence of Psathyrella aberdarensis IHI B618.</title>
        <authorList>
            <person name="Buettner E."/>
            <person name="Kellner H."/>
        </authorList>
    </citation>
    <scope>NUCLEOTIDE SEQUENCE [LARGE SCALE GENOMIC DNA]</scope>
    <source>
        <strain evidence="1 2">IHI B618</strain>
    </source>
</reference>
<dbReference type="Proteomes" id="UP000290288">
    <property type="component" value="Unassembled WGS sequence"/>
</dbReference>
<gene>
    <name evidence="1" type="ORF">EST38_g9082</name>
</gene>
<evidence type="ECO:0000313" key="2">
    <source>
        <dbReference type="Proteomes" id="UP000290288"/>
    </source>
</evidence>